<comment type="caution">
    <text evidence="2">The sequence shown here is derived from an EMBL/GenBank/DDBJ whole genome shotgun (WGS) entry which is preliminary data.</text>
</comment>
<name>A0A2S9YT78_9BACT</name>
<evidence type="ECO:0000256" key="1">
    <source>
        <dbReference type="SAM" id="MobiDB-lite"/>
    </source>
</evidence>
<gene>
    <name evidence="2" type="ORF">ENSA7_19190</name>
</gene>
<organism evidence="2 3">
    <name type="scientific">Enhygromyxa salina</name>
    <dbReference type="NCBI Taxonomy" id="215803"/>
    <lineage>
        <taxon>Bacteria</taxon>
        <taxon>Pseudomonadati</taxon>
        <taxon>Myxococcota</taxon>
        <taxon>Polyangia</taxon>
        <taxon>Nannocystales</taxon>
        <taxon>Nannocystaceae</taxon>
        <taxon>Enhygromyxa</taxon>
    </lineage>
</organism>
<feature type="region of interest" description="Disordered" evidence="1">
    <location>
        <begin position="1"/>
        <end position="35"/>
    </location>
</feature>
<dbReference type="EMBL" id="PVNL01000042">
    <property type="protein sequence ID" value="PRQ08296.1"/>
    <property type="molecule type" value="Genomic_DNA"/>
</dbReference>
<feature type="compositionally biased region" description="Acidic residues" evidence="1">
    <location>
        <begin position="14"/>
        <end position="28"/>
    </location>
</feature>
<evidence type="ECO:0000313" key="2">
    <source>
        <dbReference type="EMBL" id="PRQ08296.1"/>
    </source>
</evidence>
<sequence length="514" mass="53189">MAGSGVVALGCGADDVEVADPDEGEDEPPPPPSLDLPVPELVVSAAQVEDLTLAVSNLRYDTRVEIDGGSWALGGSGPAALEGKETLRLALGGAMVVGRHELSLVHQLGSVELRSEVVEIQVVPSMPGPLTATLQPELLDEGDRLVVHGQGSEAVLGVVDSANARVQVRAGAWSLAGFELELPGLVAGGVVEGRAELDLSVVPGVTVGDAQARWVVAAYLADGGATVYARIVSVTGPGVPLAEPGAPLELWSLDDEQQRAALGPHELAQIQAVTLLDRMVVLGVEARRDAETSSPGDRLLVTRWLASNGEPALPVLLRGPASSDLDLPADARLWTFAGHGSALSVRMALGFPWLLAVGSNGLPSLSSDPGQLASVPVATTWLRSCDGAFGSRHAFALEGGPEAPRVRVLRINRWSEQLEDPSDVTDLVELPAMPSGSPSLALLDGVPTLVIPMGADLDVLALRSTGVDVELEPLTGLRCDDLAVVGPSFDGVGDTLPLACLTDGELRMGVLHVD</sequence>
<accession>A0A2S9YT78</accession>
<proteinExistence type="predicted"/>
<dbReference type="Proteomes" id="UP000238823">
    <property type="component" value="Unassembled WGS sequence"/>
</dbReference>
<protein>
    <submittedName>
        <fullName evidence="2">Uncharacterized protein</fullName>
    </submittedName>
</protein>
<dbReference type="AlphaFoldDB" id="A0A2S9YT78"/>
<evidence type="ECO:0000313" key="3">
    <source>
        <dbReference type="Proteomes" id="UP000238823"/>
    </source>
</evidence>
<reference evidence="2 3" key="1">
    <citation type="submission" date="2018-03" db="EMBL/GenBank/DDBJ databases">
        <title>Draft Genome Sequences of the Obligatory Marine Myxobacteria Enhygromyxa salina SWB007.</title>
        <authorList>
            <person name="Poehlein A."/>
            <person name="Moghaddam J.A."/>
            <person name="Harms H."/>
            <person name="Alanjari M."/>
            <person name="Koenig G.M."/>
            <person name="Daniel R."/>
            <person name="Schaeberle T.F."/>
        </authorList>
    </citation>
    <scope>NUCLEOTIDE SEQUENCE [LARGE SCALE GENOMIC DNA]</scope>
    <source>
        <strain evidence="2 3">SWB007</strain>
    </source>
</reference>